<protein>
    <submittedName>
        <fullName evidence="1">Uncharacterized protein</fullName>
    </submittedName>
</protein>
<dbReference type="RefSeq" id="YP_009226490.1">
    <property type="nucleotide sequence ID" value="NC_029106.1"/>
</dbReference>
<reference evidence="1" key="1">
    <citation type="submission" date="2015-09" db="EMBL/GenBank/DDBJ databases">
        <authorList>
            <person name="Zhao X."/>
        </authorList>
    </citation>
    <scope>NUCLEOTIDE SEQUENCE</scope>
</reference>
<dbReference type="GeneID" id="26798955"/>
<dbReference type="KEGG" id="vg:26798955"/>
<gene>
    <name evidence="1" type="ORF">ADP64_000072</name>
</gene>
<proteinExistence type="predicted"/>
<evidence type="ECO:0000313" key="2">
    <source>
        <dbReference type="Proteomes" id="UP000201646"/>
    </source>
</evidence>
<name>A0A0K2FH50_9CAUD</name>
<accession>A0A0K2FH50</accession>
<keyword evidence="2" id="KW-1185">Reference proteome</keyword>
<evidence type="ECO:0000313" key="1">
    <source>
        <dbReference type="EMBL" id="ALA45398.1"/>
    </source>
</evidence>
<sequence>MAKQTKETYWEQGKADHAAVKMGNHYALARQAWANGSQSWQANAYRAGMQEAQDIENGYFEPERVWERTTHADRLALLYRAKLNARLAGKAYCTMGKFAQERIARVINGEPQREEVSTPATSQDERIAAAIGNSWSVLRPIHPTVAAIFEIRRGLDARIRWFHRATGTLSDVAFDSLYAAERAALAWLRSQPVRPADSDDRERMIVANRVRSAALRIKHGSIATLGLGKRMQGPRHAPGLHWPNGEVIARSQFQQVERHNAHGELVNVWQWAALDEDGYLLQVMEFADLWELREEAAFQIADGSRFARSQWRA</sequence>
<dbReference type="EMBL" id="KT321316">
    <property type="protein sequence ID" value="ALA45398.1"/>
    <property type="molecule type" value="Genomic_DNA"/>
</dbReference>
<organism evidence="1 2">
    <name type="scientific">Achromobacter phage phiAxp-2</name>
    <dbReference type="NCBI Taxonomy" id="1664246"/>
    <lineage>
        <taxon>Viruses</taxon>
        <taxon>Duplodnaviria</taxon>
        <taxon>Heunggongvirae</taxon>
        <taxon>Uroviricota</taxon>
        <taxon>Caudoviricetes</taxon>
        <taxon>Casjensviridae</taxon>
        <taxon>Fengtaivirus</taxon>
        <taxon>Fengtaivirus Axp2</taxon>
    </lineage>
</organism>
<dbReference type="Proteomes" id="UP000201646">
    <property type="component" value="Segment"/>
</dbReference>